<keyword evidence="4 5" id="KW-0472">Membrane</keyword>
<organism evidence="6 7">
    <name type="scientific">Aspergillus fumigatiaffinis</name>
    <dbReference type="NCBI Taxonomy" id="340414"/>
    <lineage>
        <taxon>Eukaryota</taxon>
        <taxon>Fungi</taxon>
        <taxon>Dikarya</taxon>
        <taxon>Ascomycota</taxon>
        <taxon>Pezizomycotina</taxon>
        <taxon>Eurotiomycetes</taxon>
        <taxon>Eurotiomycetidae</taxon>
        <taxon>Eurotiales</taxon>
        <taxon>Aspergillaceae</taxon>
        <taxon>Aspergillus</taxon>
        <taxon>Aspergillus subgen. Fumigati</taxon>
    </lineage>
</organism>
<evidence type="ECO:0000256" key="1">
    <source>
        <dbReference type="ARBA" id="ARBA00004141"/>
    </source>
</evidence>
<feature type="transmembrane region" description="Helical" evidence="5">
    <location>
        <begin position="344"/>
        <end position="365"/>
    </location>
</feature>
<reference evidence="6" key="2">
    <citation type="submission" date="2020-04" db="EMBL/GenBank/DDBJ databases">
        <authorList>
            <person name="Santos R.A.C."/>
            <person name="Steenwyk J.L."/>
            <person name="Rivero-Menendez O."/>
            <person name="Mead M.E."/>
            <person name="Silva L.P."/>
            <person name="Bastos R.W."/>
            <person name="Alastruey-Izquierdo A."/>
            <person name="Goldman G.H."/>
            <person name="Rokas A."/>
        </authorList>
    </citation>
    <scope>NUCLEOTIDE SEQUENCE</scope>
    <source>
        <strain evidence="6">CNM-CM6805</strain>
    </source>
</reference>
<feature type="transmembrane region" description="Helical" evidence="5">
    <location>
        <begin position="196"/>
        <end position="219"/>
    </location>
</feature>
<comment type="subcellular location">
    <subcellularLocation>
        <location evidence="1">Membrane</location>
        <topology evidence="1">Multi-pass membrane protein</topology>
    </subcellularLocation>
</comment>
<proteinExistence type="predicted"/>
<keyword evidence="7" id="KW-1185">Reference proteome</keyword>
<dbReference type="GO" id="GO:0016020">
    <property type="term" value="C:membrane"/>
    <property type="evidence" value="ECO:0007669"/>
    <property type="project" value="UniProtKB-SubCell"/>
</dbReference>
<dbReference type="Proteomes" id="UP000653565">
    <property type="component" value="Unassembled WGS sequence"/>
</dbReference>
<dbReference type="AlphaFoldDB" id="A0A8H4GHS8"/>
<dbReference type="CDD" id="cd06174">
    <property type="entry name" value="MFS"/>
    <property type="match status" value="1"/>
</dbReference>
<dbReference type="Gene3D" id="1.20.1250.20">
    <property type="entry name" value="MFS general substrate transporter like domains"/>
    <property type="match status" value="1"/>
</dbReference>
<comment type="caution">
    <text evidence="6">The sequence shown here is derived from an EMBL/GenBank/DDBJ whole genome shotgun (WGS) entry which is preliminary data.</text>
</comment>
<dbReference type="OrthoDB" id="194139at2759"/>
<feature type="transmembrane region" description="Helical" evidence="5">
    <location>
        <begin position="131"/>
        <end position="154"/>
    </location>
</feature>
<dbReference type="SUPFAM" id="SSF103473">
    <property type="entry name" value="MFS general substrate transporter"/>
    <property type="match status" value="1"/>
</dbReference>
<dbReference type="PANTHER" id="PTHR23507:SF1">
    <property type="entry name" value="FI18259P1-RELATED"/>
    <property type="match status" value="1"/>
</dbReference>
<evidence type="ECO:0000313" key="7">
    <source>
        <dbReference type="Proteomes" id="UP000653565"/>
    </source>
</evidence>
<feature type="transmembrane region" description="Helical" evidence="5">
    <location>
        <begin position="473"/>
        <end position="497"/>
    </location>
</feature>
<dbReference type="GO" id="GO:0022857">
    <property type="term" value="F:transmembrane transporter activity"/>
    <property type="evidence" value="ECO:0007669"/>
    <property type="project" value="InterPro"/>
</dbReference>
<evidence type="ECO:0000256" key="3">
    <source>
        <dbReference type="ARBA" id="ARBA00022989"/>
    </source>
</evidence>
<protein>
    <recommendedName>
        <fullName evidence="8">MFS transporter</fullName>
    </recommendedName>
</protein>
<feature type="transmembrane region" description="Helical" evidence="5">
    <location>
        <begin position="225"/>
        <end position="246"/>
    </location>
</feature>
<feature type="transmembrane region" description="Helical" evidence="5">
    <location>
        <begin position="160"/>
        <end position="184"/>
    </location>
</feature>
<name>A0A8H4GHS8_9EURO</name>
<gene>
    <name evidence="6" type="ORF">CNMCM6805_001162</name>
</gene>
<dbReference type="InterPro" id="IPR036259">
    <property type="entry name" value="MFS_trans_sf"/>
</dbReference>
<evidence type="ECO:0000256" key="4">
    <source>
        <dbReference type="ARBA" id="ARBA00023136"/>
    </source>
</evidence>
<keyword evidence="2 5" id="KW-0812">Transmembrane</keyword>
<evidence type="ECO:0008006" key="8">
    <source>
        <dbReference type="Google" id="ProtNLM"/>
    </source>
</evidence>
<evidence type="ECO:0000256" key="5">
    <source>
        <dbReference type="SAM" id="Phobius"/>
    </source>
</evidence>
<evidence type="ECO:0000313" key="6">
    <source>
        <dbReference type="EMBL" id="KAF4229770.1"/>
    </source>
</evidence>
<sequence length="523" mass="55001">MTSMEGVGIDNASESTPLLFNHAQNGRLPSRLQRRATLLLCVFAFTMMLGDNLQPAALTQVMENAICDDYYTTHFSPVGVTASMTDPCKAHAVQKELAQVRGYQQLVPVFAALVCTVPYGLLAERIGRKRVLVLSGAGVCAALGWVLAVCFWRFASVRWVWLSGAFLFVGGGDAVTSSLVHIMVTDATGPAERAQIFLFLHAADVLAGFCGPAISAALMENGHTWMVLLLAAAALFAGTFLLTPFIPETLGFRADGGLSSGPAASPAAPIASSMHHSSEPTKTTSPFWGRVSRALAPHLIVLTSNRQALLLLGVFAPQTAARDLFTMVGLQYSRAKFALPYGRGNVLLSVFQGAQGLVVLVLLPFITRCVADPRGWSPRARDRRYAILSVALTASGLMVIAAAPGMAVEAAGLLLVACGSCTTGLLMSLLGGAVQPRQVSTVYSTALMLSIVVSSVAGPVANTLLVEGLVLGWMWMGLPFAVAAVVMAGVTVASVAISVEKPENSEDGENKGCFEIEGCGFHS</sequence>
<keyword evidence="3 5" id="KW-1133">Transmembrane helix</keyword>
<dbReference type="InterPro" id="IPR011701">
    <property type="entry name" value="MFS"/>
</dbReference>
<feature type="transmembrane region" description="Helical" evidence="5">
    <location>
        <begin position="385"/>
        <end position="404"/>
    </location>
</feature>
<evidence type="ECO:0000256" key="2">
    <source>
        <dbReference type="ARBA" id="ARBA00022692"/>
    </source>
</evidence>
<dbReference type="PANTHER" id="PTHR23507">
    <property type="entry name" value="ZGC:174356"/>
    <property type="match status" value="1"/>
</dbReference>
<accession>A0A8H4GHS8</accession>
<reference evidence="6" key="1">
    <citation type="journal article" date="2020" name="bioRxiv">
        <title>Genomic and phenotypic heterogeneity of clinical isolates of the human pathogens Aspergillus fumigatus, Aspergillus lentulus and Aspergillus fumigatiaffinis.</title>
        <authorList>
            <person name="dos Santos R.A.C."/>
            <person name="Steenwyk J.L."/>
            <person name="Rivero-Menendez O."/>
            <person name="Mead M.E."/>
            <person name="Silva L.P."/>
            <person name="Bastos R.W."/>
            <person name="Alastruey-Izquierdo A."/>
            <person name="Goldman G.H."/>
            <person name="Rokas A."/>
        </authorList>
    </citation>
    <scope>NUCLEOTIDE SEQUENCE</scope>
    <source>
        <strain evidence="6">CNM-CM6805</strain>
    </source>
</reference>
<feature type="transmembrane region" description="Helical" evidence="5">
    <location>
        <begin position="410"/>
        <end position="430"/>
    </location>
</feature>
<feature type="transmembrane region" description="Helical" evidence="5">
    <location>
        <begin position="442"/>
        <end position="461"/>
    </location>
</feature>
<dbReference type="EMBL" id="JAAAPX010000126">
    <property type="protein sequence ID" value="KAF4229770.1"/>
    <property type="molecule type" value="Genomic_DNA"/>
</dbReference>
<dbReference type="Pfam" id="PF07690">
    <property type="entry name" value="MFS_1"/>
    <property type="match status" value="1"/>
</dbReference>